<keyword evidence="4" id="KW-1185">Reference proteome</keyword>
<dbReference type="PANTHER" id="PTHR21708:SF26">
    <property type="entry name" value="2-DEHYDROPANTOATE 2-REDUCTASE"/>
    <property type="match status" value="1"/>
</dbReference>
<sequence>MDRPGDELKIAILGSGAQGAGIGTSMLRAGLDVTFIEQWPAHVEAMRARGIEVRLPTETLITPVRAVHLCEVATLRSRFDIVFVAVKAYDTRWACELIAPYVAEDGLVVGLQNGMSQDDIAAAVGPHRAMGAVIEMASNMFEPGIVTRQTPVSGSWFAVGAVDDAARGREAEVQRVLSHAGTVAITDDIRSAKWMKLVANAGELVPSAILDAALADAVLLPGVHEFMVECGKEAARAALADGSHLVPIFGLDAEHVTEPDQYAQDLLGKVLSSYSLPDTKTTVLHDWMKSRHAEYAEVNGLVVDVLERAGAAAPFNAHVVALARAIEDGRLPRGAANRELLLDVGARI</sequence>
<evidence type="ECO:0000259" key="2">
    <source>
        <dbReference type="Pfam" id="PF08546"/>
    </source>
</evidence>
<evidence type="ECO:0000259" key="1">
    <source>
        <dbReference type="Pfam" id="PF02558"/>
    </source>
</evidence>
<organism evidence="3 4">
    <name type="scientific">Microbacterium lacus</name>
    <dbReference type="NCBI Taxonomy" id="415217"/>
    <lineage>
        <taxon>Bacteria</taxon>
        <taxon>Bacillati</taxon>
        <taxon>Actinomycetota</taxon>
        <taxon>Actinomycetes</taxon>
        <taxon>Micrococcales</taxon>
        <taxon>Microbacteriaceae</taxon>
        <taxon>Microbacterium</taxon>
    </lineage>
</organism>
<name>A0ABN2H0Y2_9MICO</name>
<feature type="domain" description="Ketopantoate reductase N-terminal" evidence="1">
    <location>
        <begin position="10"/>
        <end position="150"/>
    </location>
</feature>
<dbReference type="Pfam" id="PF02558">
    <property type="entry name" value="ApbA"/>
    <property type="match status" value="1"/>
</dbReference>
<dbReference type="Pfam" id="PF08546">
    <property type="entry name" value="ApbA_C"/>
    <property type="match status" value="1"/>
</dbReference>
<dbReference type="InterPro" id="IPR008927">
    <property type="entry name" value="6-PGluconate_DH-like_C_sf"/>
</dbReference>
<dbReference type="RefSeq" id="WP_344055109.1">
    <property type="nucleotide sequence ID" value="NZ_BAAAPK010000001.1"/>
</dbReference>
<reference evidence="3 4" key="1">
    <citation type="journal article" date="2019" name="Int. J. Syst. Evol. Microbiol.">
        <title>The Global Catalogue of Microorganisms (GCM) 10K type strain sequencing project: providing services to taxonomists for standard genome sequencing and annotation.</title>
        <authorList>
            <consortium name="The Broad Institute Genomics Platform"/>
            <consortium name="The Broad Institute Genome Sequencing Center for Infectious Disease"/>
            <person name="Wu L."/>
            <person name="Ma J."/>
        </authorList>
    </citation>
    <scope>NUCLEOTIDE SEQUENCE [LARGE SCALE GENOMIC DNA]</scope>
    <source>
        <strain evidence="3 4">JCM 15575</strain>
    </source>
</reference>
<dbReference type="InterPro" id="IPR013328">
    <property type="entry name" value="6PGD_dom2"/>
</dbReference>
<accession>A0ABN2H0Y2</accession>
<protein>
    <submittedName>
        <fullName evidence="3">2-dehydropantoate 2-reductase</fullName>
    </submittedName>
</protein>
<dbReference type="Proteomes" id="UP001500596">
    <property type="component" value="Unassembled WGS sequence"/>
</dbReference>
<gene>
    <name evidence="3" type="ORF">GCM10009807_25190</name>
</gene>
<evidence type="ECO:0000313" key="4">
    <source>
        <dbReference type="Proteomes" id="UP001500596"/>
    </source>
</evidence>
<dbReference type="EMBL" id="BAAAPK010000001">
    <property type="protein sequence ID" value="GAA1680181.1"/>
    <property type="molecule type" value="Genomic_DNA"/>
</dbReference>
<dbReference type="SUPFAM" id="SSF51735">
    <property type="entry name" value="NAD(P)-binding Rossmann-fold domains"/>
    <property type="match status" value="1"/>
</dbReference>
<proteinExistence type="predicted"/>
<dbReference type="InterPro" id="IPR013332">
    <property type="entry name" value="KPR_N"/>
</dbReference>
<dbReference type="InterPro" id="IPR036291">
    <property type="entry name" value="NAD(P)-bd_dom_sf"/>
</dbReference>
<feature type="domain" description="Ketopantoate reductase C-terminal" evidence="2">
    <location>
        <begin position="188"/>
        <end position="327"/>
    </location>
</feature>
<comment type="caution">
    <text evidence="3">The sequence shown here is derived from an EMBL/GenBank/DDBJ whole genome shotgun (WGS) entry which is preliminary data.</text>
</comment>
<dbReference type="InterPro" id="IPR013752">
    <property type="entry name" value="KPA_reductase"/>
</dbReference>
<dbReference type="InterPro" id="IPR051402">
    <property type="entry name" value="KPR-Related"/>
</dbReference>
<dbReference type="Gene3D" id="1.10.1040.10">
    <property type="entry name" value="N-(1-d-carboxylethyl)-l-norvaline Dehydrogenase, domain 2"/>
    <property type="match status" value="1"/>
</dbReference>
<dbReference type="PANTHER" id="PTHR21708">
    <property type="entry name" value="PROBABLE 2-DEHYDROPANTOATE 2-REDUCTASE"/>
    <property type="match status" value="1"/>
</dbReference>
<dbReference type="SUPFAM" id="SSF48179">
    <property type="entry name" value="6-phosphogluconate dehydrogenase C-terminal domain-like"/>
    <property type="match status" value="1"/>
</dbReference>
<evidence type="ECO:0000313" key="3">
    <source>
        <dbReference type="EMBL" id="GAA1680181.1"/>
    </source>
</evidence>
<dbReference type="Gene3D" id="3.40.50.720">
    <property type="entry name" value="NAD(P)-binding Rossmann-like Domain"/>
    <property type="match status" value="1"/>
</dbReference>